<dbReference type="PANTHER" id="PTHR35687:SF1">
    <property type="entry name" value="OS07G0516700 PROTEIN"/>
    <property type="match status" value="1"/>
</dbReference>
<proteinExistence type="predicted"/>
<dbReference type="AlphaFoldDB" id="A0AAQ3QNT1"/>
<evidence type="ECO:0000313" key="2">
    <source>
        <dbReference type="Proteomes" id="UP001327560"/>
    </source>
</evidence>
<gene>
    <name evidence="1" type="ORF">Cni_G26897</name>
</gene>
<evidence type="ECO:0000313" key="1">
    <source>
        <dbReference type="EMBL" id="WOL18104.1"/>
    </source>
</evidence>
<name>A0AAQ3QNT1_9LILI</name>
<dbReference type="Proteomes" id="UP001327560">
    <property type="component" value="Chromosome 8"/>
</dbReference>
<dbReference type="EMBL" id="CP136897">
    <property type="protein sequence ID" value="WOL18104.1"/>
    <property type="molecule type" value="Genomic_DNA"/>
</dbReference>
<dbReference type="PANTHER" id="PTHR35687">
    <property type="entry name" value="OS07G0516700 PROTEIN"/>
    <property type="match status" value="1"/>
</dbReference>
<protein>
    <submittedName>
        <fullName evidence="1">Uncharacterized protein</fullName>
    </submittedName>
</protein>
<organism evidence="1 2">
    <name type="scientific">Canna indica</name>
    <name type="common">Indian-shot</name>
    <dbReference type="NCBI Taxonomy" id="4628"/>
    <lineage>
        <taxon>Eukaryota</taxon>
        <taxon>Viridiplantae</taxon>
        <taxon>Streptophyta</taxon>
        <taxon>Embryophyta</taxon>
        <taxon>Tracheophyta</taxon>
        <taxon>Spermatophyta</taxon>
        <taxon>Magnoliopsida</taxon>
        <taxon>Liliopsida</taxon>
        <taxon>Zingiberales</taxon>
        <taxon>Cannaceae</taxon>
        <taxon>Canna</taxon>
    </lineage>
</organism>
<sequence length="87" mass="10353">MRLLKNHCSYSRVDKKDAEESQQLKVRFLIYKVMEEADSQLRRSSSKHRARKQLKKSIGLRLRSLRLGKFRGGLCVWRHVKHGFITK</sequence>
<reference evidence="1 2" key="1">
    <citation type="submission" date="2023-10" db="EMBL/GenBank/DDBJ databases">
        <title>Chromosome-scale genome assembly provides insights into flower coloration mechanisms of Canna indica.</title>
        <authorList>
            <person name="Li C."/>
        </authorList>
    </citation>
    <scope>NUCLEOTIDE SEQUENCE [LARGE SCALE GENOMIC DNA]</scope>
    <source>
        <tissue evidence="1">Flower</tissue>
    </source>
</reference>
<accession>A0AAQ3QNT1</accession>
<keyword evidence="2" id="KW-1185">Reference proteome</keyword>